<sequence>MAYNRNIASANFALELWVRRDATIQLSKIEWLEMLETLLRIFPDRTEGRKAGFNYHVLVALFGAKAANELAGSRQEKKILRDENAKLLEENAKLLEENAKLKQSPRPQSENASAQPENSSAQPPNTSTVPVPGADLVDQLATSQAEVVRLRAELDQVRAQVSTRSTSSANAAQDGGAQEKEKQEEDVRKLNKTLQTLQQLENESRQRLAELREEEAALDIRLEEGAREIEAHNRRRQESQSRRRGMEGTSAPMMKDADVDIIRDYERADVRLEHFITHHLPEHAADRGTLEQQVLLLVSVLGEWNTLSTDCETKIGILSAENEHLSMDVAEILEIGFNLLLMCETMLKHPAPNTEQLMIKAREQLTDAQKQQRKRRGVRLDDGEAKRRTAIDLTSPVSGVR</sequence>
<reference evidence="2 3" key="1">
    <citation type="journal article" date="2023" name="G3 (Bethesda)">
        <title>A chromosome-level genome assembly of Zasmidium syzygii isolated from banana leaves.</title>
        <authorList>
            <person name="van Westerhoven A.C."/>
            <person name="Mehrabi R."/>
            <person name="Talebi R."/>
            <person name="Steentjes M.B.F."/>
            <person name="Corcolon B."/>
            <person name="Chong P.A."/>
            <person name="Kema G.H.J."/>
            <person name="Seidl M.F."/>
        </authorList>
    </citation>
    <scope>NUCLEOTIDE SEQUENCE [LARGE SCALE GENOMIC DNA]</scope>
    <source>
        <strain evidence="2 3">P124</strain>
    </source>
</reference>
<evidence type="ECO:0000313" key="3">
    <source>
        <dbReference type="Proteomes" id="UP001305779"/>
    </source>
</evidence>
<dbReference type="EMBL" id="JAXOVC010000001">
    <property type="protein sequence ID" value="KAK4506520.1"/>
    <property type="molecule type" value="Genomic_DNA"/>
</dbReference>
<organism evidence="2 3">
    <name type="scientific">Zasmidium cellare</name>
    <name type="common">Wine cellar mold</name>
    <name type="synonym">Racodium cellare</name>
    <dbReference type="NCBI Taxonomy" id="395010"/>
    <lineage>
        <taxon>Eukaryota</taxon>
        <taxon>Fungi</taxon>
        <taxon>Dikarya</taxon>
        <taxon>Ascomycota</taxon>
        <taxon>Pezizomycotina</taxon>
        <taxon>Dothideomycetes</taxon>
        <taxon>Dothideomycetidae</taxon>
        <taxon>Mycosphaerellales</taxon>
        <taxon>Mycosphaerellaceae</taxon>
        <taxon>Zasmidium</taxon>
    </lineage>
</organism>
<feature type="compositionally biased region" description="Basic and acidic residues" evidence="1">
    <location>
        <begin position="229"/>
        <end position="246"/>
    </location>
</feature>
<keyword evidence="3" id="KW-1185">Reference proteome</keyword>
<feature type="compositionally biased region" description="Polar residues" evidence="1">
    <location>
        <begin position="159"/>
        <end position="171"/>
    </location>
</feature>
<dbReference type="Proteomes" id="UP001305779">
    <property type="component" value="Unassembled WGS sequence"/>
</dbReference>
<feature type="compositionally biased region" description="Polar residues" evidence="1">
    <location>
        <begin position="105"/>
        <end position="129"/>
    </location>
</feature>
<name>A0ABR0EZN7_ZASCE</name>
<evidence type="ECO:0000256" key="1">
    <source>
        <dbReference type="SAM" id="MobiDB-lite"/>
    </source>
</evidence>
<gene>
    <name evidence="2" type="ORF">PRZ48_000252</name>
</gene>
<proteinExistence type="predicted"/>
<feature type="region of interest" description="Disordered" evidence="1">
    <location>
        <begin position="97"/>
        <end position="133"/>
    </location>
</feature>
<evidence type="ECO:0000313" key="2">
    <source>
        <dbReference type="EMBL" id="KAK4506520.1"/>
    </source>
</evidence>
<protein>
    <submittedName>
        <fullName evidence="2">Uncharacterized protein</fullName>
    </submittedName>
</protein>
<feature type="compositionally biased region" description="Basic and acidic residues" evidence="1">
    <location>
        <begin position="177"/>
        <end position="187"/>
    </location>
</feature>
<accession>A0ABR0EZN7</accession>
<feature type="region of interest" description="Disordered" evidence="1">
    <location>
        <begin position="159"/>
        <end position="187"/>
    </location>
</feature>
<comment type="caution">
    <text evidence="2">The sequence shown here is derived from an EMBL/GenBank/DDBJ whole genome shotgun (WGS) entry which is preliminary data.</text>
</comment>
<feature type="region of interest" description="Disordered" evidence="1">
    <location>
        <begin position="229"/>
        <end position="251"/>
    </location>
</feature>